<comment type="caution">
    <text evidence="2">The sequence shown here is derived from an EMBL/GenBank/DDBJ whole genome shotgun (WGS) entry which is preliminary data.</text>
</comment>
<evidence type="ECO:0000256" key="1">
    <source>
        <dbReference type="SAM" id="MobiDB-lite"/>
    </source>
</evidence>
<evidence type="ECO:0000313" key="2">
    <source>
        <dbReference type="EMBL" id="KAF2089823.1"/>
    </source>
</evidence>
<dbReference type="OrthoDB" id="3353407at2759"/>
<dbReference type="PANTHER" id="PTHR36205:SF4">
    <property type="match status" value="1"/>
</dbReference>
<name>A0A9P4HXQ8_9PEZI</name>
<dbReference type="Proteomes" id="UP000799776">
    <property type="component" value="Unassembled WGS sequence"/>
</dbReference>
<dbReference type="PANTHER" id="PTHR36205">
    <property type="entry name" value="CHROMOSOME 19, WHOLE GENOME SHOTGUN SEQUENCE"/>
    <property type="match status" value="1"/>
</dbReference>
<organism evidence="2 3">
    <name type="scientific">Saccharata proteae CBS 121410</name>
    <dbReference type="NCBI Taxonomy" id="1314787"/>
    <lineage>
        <taxon>Eukaryota</taxon>
        <taxon>Fungi</taxon>
        <taxon>Dikarya</taxon>
        <taxon>Ascomycota</taxon>
        <taxon>Pezizomycotina</taxon>
        <taxon>Dothideomycetes</taxon>
        <taxon>Dothideomycetes incertae sedis</taxon>
        <taxon>Botryosphaeriales</taxon>
        <taxon>Saccharataceae</taxon>
        <taxon>Saccharata</taxon>
    </lineage>
</organism>
<dbReference type="AlphaFoldDB" id="A0A9P4HXQ8"/>
<proteinExistence type="predicted"/>
<keyword evidence="3" id="KW-1185">Reference proteome</keyword>
<dbReference type="InterPro" id="IPR021822">
    <property type="entry name" value="DUF3405"/>
</dbReference>
<protein>
    <submittedName>
        <fullName evidence="2">Uncharacterized protein</fullName>
    </submittedName>
</protein>
<reference evidence="2" key="1">
    <citation type="journal article" date="2020" name="Stud. Mycol.">
        <title>101 Dothideomycetes genomes: a test case for predicting lifestyles and emergence of pathogens.</title>
        <authorList>
            <person name="Haridas S."/>
            <person name="Albert R."/>
            <person name="Binder M."/>
            <person name="Bloem J."/>
            <person name="Labutti K."/>
            <person name="Salamov A."/>
            <person name="Andreopoulos B."/>
            <person name="Baker S."/>
            <person name="Barry K."/>
            <person name="Bills G."/>
            <person name="Bluhm B."/>
            <person name="Cannon C."/>
            <person name="Castanera R."/>
            <person name="Culley D."/>
            <person name="Daum C."/>
            <person name="Ezra D."/>
            <person name="Gonzalez J."/>
            <person name="Henrissat B."/>
            <person name="Kuo A."/>
            <person name="Liang C."/>
            <person name="Lipzen A."/>
            <person name="Lutzoni F."/>
            <person name="Magnuson J."/>
            <person name="Mondo S."/>
            <person name="Nolan M."/>
            <person name="Ohm R."/>
            <person name="Pangilinan J."/>
            <person name="Park H.-J."/>
            <person name="Ramirez L."/>
            <person name="Alfaro M."/>
            <person name="Sun H."/>
            <person name="Tritt A."/>
            <person name="Yoshinaga Y."/>
            <person name="Zwiers L.-H."/>
            <person name="Turgeon B."/>
            <person name="Goodwin S."/>
            <person name="Spatafora J."/>
            <person name="Crous P."/>
            <person name="Grigoriev I."/>
        </authorList>
    </citation>
    <scope>NUCLEOTIDE SEQUENCE</scope>
    <source>
        <strain evidence="2">CBS 121410</strain>
    </source>
</reference>
<gene>
    <name evidence="2" type="ORF">K490DRAFT_35297</name>
</gene>
<evidence type="ECO:0000313" key="3">
    <source>
        <dbReference type="Proteomes" id="UP000799776"/>
    </source>
</evidence>
<feature type="non-terminal residue" evidence="2">
    <location>
        <position position="1"/>
    </location>
</feature>
<feature type="region of interest" description="Disordered" evidence="1">
    <location>
        <begin position="395"/>
        <end position="491"/>
    </location>
</feature>
<accession>A0A9P4HXQ8</accession>
<dbReference type="EMBL" id="ML978713">
    <property type="protein sequence ID" value="KAF2089823.1"/>
    <property type="molecule type" value="Genomic_DNA"/>
</dbReference>
<dbReference type="Pfam" id="PF11885">
    <property type="entry name" value="DUF3405"/>
    <property type="match status" value="1"/>
</dbReference>
<sequence>RTAVVLRTTADFDWAGDVVAHIRSLIVELALESGGLYEIFILVQVKDTTQHIFRNPDLYDRILNRSVPAEFRDIAYLWNENLAQSWYPEVPEHKFIHQAYQALQLFAYFLQPHFSYYWQFEMDFRSSGPHFRTLERIAQWSRAQPRLHLTNMNAAWYIPSLQGSWADLWALMNETLWTPSLADEAASHGTAWGIDEEADLITLAPIVDVRHTHWLWKGMLHNDPYQTRKKDLPHFAAPVSMTRSSNRLLRAMHHLQQDYGYWLASEATMETTAYRKGFKAVHAQHPVFYNGTVPDDHLDWLFNAGPPHNLGGGPESQYNWEGVEHGVLERLSWWFPREGYDHSVQHVWEGFLRGERCLPAALWHPFKWGKFVMTAEERARAERKRMRIMEEQLEKERKAKEKEEKEKAEDERKAEEKTKEDKNKAEKTKEEKTKEEKTKEEKTKEEKMKEKPKEEKPKDGQEKGKDVDKEKPKDAKPTDEKAKEIPKNDKP</sequence>